<evidence type="ECO:0000256" key="12">
    <source>
        <dbReference type="RuleBase" id="RU366076"/>
    </source>
</evidence>
<dbReference type="Proteomes" id="UP000054251">
    <property type="component" value="Unassembled WGS sequence"/>
</dbReference>
<evidence type="ECO:0000313" key="15">
    <source>
        <dbReference type="Proteomes" id="UP000054251"/>
    </source>
</evidence>
<comment type="function">
    <text evidence="6">Cleaves A-5'-PPP-5'A to yield AMP and ADP. Can cleave all dinucleoside polyphosphates, provided the phosphate chain contains at least 3 phosphates and that 1 of the 2 bases composing the nucleotide is a purine. Is most effective on dinucleoside triphosphates. Negatively regulates intracellular dinucleoside polyphosphate levels, which elevate following heat shock.</text>
</comment>
<dbReference type="SUPFAM" id="SSF54197">
    <property type="entry name" value="HIT-like"/>
    <property type="match status" value="1"/>
</dbReference>
<evidence type="ECO:0000256" key="9">
    <source>
        <dbReference type="PIRSR" id="PIRSR639383-2"/>
    </source>
</evidence>
<dbReference type="GO" id="GO:0047710">
    <property type="term" value="F:bis(5'-adenosyl)-triphosphatase activity"/>
    <property type="evidence" value="ECO:0007669"/>
    <property type="project" value="UniProtKB-UniRule"/>
</dbReference>
<comment type="cofactor">
    <cofactor evidence="1 12">
        <name>Mn(2+)</name>
        <dbReference type="ChEBI" id="CHEBI:29035"/>
    </cofactor>
</comment>
<dbReference type="OrthoDB" id="680339at2759"/>
<accession>A0A0V1PXK2</accession>
<feature type="binding site" evidence="9">
    <location>
        <position position="99"/>
    </location>
    <ligand>
        <name>substrate</name>
    </ligand>
</feature>
<dbReference type="AlphaFoldDB" id="A0A0V1PXK2"/>
<dbReference type="GeneID" id="26840293"/>
<dbReference type="EC" id="3.6.1.29" evidence="2 12"/>
<feature type="binding site" evidence="9">
    <location>
        <position position="27"/>
    </location>
    <ligand>
        <name>substrate</name>
    </ligand>
</feature>
<comment type="caution">
    <text evidence="14">The sequence shown here is derived from an EMBL/GenBank/DDBJ whole genome shotgun (WGS) entry which is preliminary data.</text>
</comment>
<dbReference type="InterPro" id="IPR011146">
    <property type="entry name" value="HIT-like"/>
</dbReference>
<dbReference type="FunFam" id="3.30.428.10:FF:000011">
    <property type="entry name" value="Fragile histidine triad"/>
    <property type="match status" value="1"/>
</dbReference>
<evidence type="ECO:0000256" key="1">
    <source>
        <dbReference type="ARBA" id="ARBA00001936"/>
    </source>
</evidence>
<dbReference type="PANTHER" id="PTHR46243:SF1">
    <property type="entry name" value="BIS(5'-ADENOSYL)-TRIPHOSPHATASE"/>
    <property type="match status" value="1"/>
</dbReference>
<dbReference type="PROSITE" id="PS00892">
    <property type="entry name" value="HIT_1"/>
    <property type="match status" value="1"/>
</dbReference>
<keyword evidence="4 12" id="KW-0547">Nucleotide-binding</keyword>
<comment type="catalytic activity">
    <reaction evidence="7 12">
        <text>P(1),P(3)-bis(5'-adenosyl) triphosphate + H2O = AMP + ADP + 2 H(+)</text>
        <dbReference type="Rhea" id="RHEA:13893"/>
        <dbReference type="ChEBI" id="CHEBI:15377"/>
        <dbReference type="ChEBI" id="CHEBI:15378"/>
        <dbReference type="ChEBI" id="CHEBI:58529"/>
        <dbReference type="ChEBI" id="CHEBI:456215"/>
        <dbReference type="ChEBI" id="CHEBI:456216"/>
        <dbReference type="EC" id="3.6.1.29"/>
    </reaction>
</comment>
<organism evidence="14 15">
    <name type="scientific">Debaryomyces fabryi</name>
    <dbReference type="NCBI Taxonomy" id="58627"/>
    <lineage>
        <taxon>Eukaryota</taxon>
        <taxon>Fungi</taxon>
        <taxon>Dikarya</taxon>
        <taxon>Ascomycota</taxon>
        <taxon>Saccharomycotina</taxon>
        <taxon>Pichiomycetes</taxon>
        <taxon>Debaryomycetaceae</taxon>
        <taxon>Debaryomyces</taxon>
    </lineage>
</organism>
<dbReference type="InterPro" id="IPR019808">
    <property type="entry name" value="Histidine_triad_CS"/>
</dbReference>
<feature type="domain" description="HIT" evidence="13">
    <location>
        <begin position="1"/>
        <end position="114"/>
    </location>
</feature>
<evidence type="ECO:0000256" key="2">
    <source>
        <dbReference type="ARBA" id="ARBA00012377"/>
    </source>
</evidence>
<sequence>MSDVYFYKYLVNHQVFFRSKYTYALVNIKPLVPGHVLVVPLRTSILRFGDLTAEESLDYMLTLQLIHKFIIHLYNADSLNIAIQDGPESGQSIPHLHTHIIPRYKTDGFGDGIYEKLDRLDLNNTLIEFFERQQAYQKSGGFQPVPDEGRLPRSDEVLSNEAIWLKDELEKYMNQ</sequence>
<dbReference type="RefSeq" id="XP_015467076.1">
    <property type="nucleotide sequence ID" value="XM_015612113.1"/>
</dbReference>
<dbReference type="GO" id="GO:0000166">
    <property type="term" value="F:nucleotide binding"/>
    <property type="evidence" value="ECO:0007669"/>
    <property type="project" value="UniProtKB-KW"/>
</dbReference>
<evidence type="ECO:0000256" key="8">
    <source>
        <dbReference type="PIRSR" id="PIRSR639383-1"/>
    </source>
</evidence>
<dbReference type="InterPro" id="IPR036265">
    <property type="entry name" value="HIT-like_sf"/>
</dbReference>
<feature type="site" description="Important for induction of apoptosis" evidence="10">
    <location>
        <position position="114"/>
    </location>
</feature>
<evidence type="ECO:0000256" key="5">
    <source>
        <dbReference type="ARBA" id="ARBA00022801"/>
    </source>
</evidence>
<evidence type="ECO:0000256" key="11">
    <source>
        <dbReference type="PROSITE-ProRule" id="PRU00464"/>
    </source>
</evidence>
<evidence type="ECO:0000313" key="14">
    <source>
        <dbReference type="EMBL" id="KSA00974.1"/>
    </source>
</evidence>
<proteinExistence type="predicted"/>
<feature type="binding site" evidence="9">
    <location>
        <position position="84"/>
    </location>
    <ligand>
        <name>substrate</name>
    </ligand>
</feature>
<reference evidence="14 15" key="1">
    <citation type="submission" date="2015-11" db="EMBL/GenBank/DDBJ databases">
        <title>The genome of Debaryomyces fabryi.</title>
        <authorList>
            <person name="Tafer H."/>
            <person name="Lopandic K."/>
        </authorList>
    </citation>
    <scope>NUCLEOTIDE SEQUENCE [LARGE SCALE GENOMIC DNA]</scope>
    <source>
        <strain evidence="14 15">CBS 789</strain>
    </source>
</reference>
<gene>
    <name evidence="14" type="ORF">AC631_03284</name>
</gene>
<dbReference type="Gene3D" id="3.30.428.10">
    <property type="entry name" value="HIT-like"/>
    <property type="match status" value="1"/>
</dbReference>
<dbReference type="CDD" id="cd01275">
    <property type="entry name" value="FHIT"/>
    <property type="match status" value="1"/>
</dbReference>
<dbReference type="EMBL" id="LMYN01000068">
    <property type="protein sequence ID" value="KSA00974.1"/>
    <property type="molecule type" value="Genomic_DNA"/>
</dbReference>
<keyword evidence="5 12" id="KW-0378">Hydrolase</keyword>
<dbReference type="PANTHER" id="PTHR46243">
    <property type="entry name" value="BIS(5'-ADENOSYL)-TRIPHOSPHATASE"/>
    <property type="match status" value="1"/>
</dbReference>
<dbReference type="InterPro" id="IPR051884">
    <property type="entry name" value="Bis(5'-adenosyl)-TPase_reg"/>
</dbReference>
<evidence type="ECO:0000256" key="3">
    <source>
        <dbReference type="ARBA" id="ARBA00014605"/>
    </source>
</evidence>
<keyword evidence="15" id="KW-1185">Reference proteome</keyword>
<evidence type="ECO:0000259" key="13">
    <source>
        <dbReference type="PROSITE" id="PS51084"/>
    </source>
</evidence>
<feature type="short sequence motif" description="Histidine triad motif" evidence="11">
    <location>
        <begin position="95"/>
        <end position="99"/>
    </location>
</feature>
<dbReference type="Pfam" id="PF01230">
    <property type="entry name" value="HIT"/>
    <property type="match status" value="1"/>
</dbReference>
<evidence type="ECO:0000256" key="7">
    <source>
        <dbReference type="ARBA" id="ARBA00047780"/>
    </source>
</evidence>
<evidence type="ECO:0000256" key="10">
    <source>
        <dbReference type="PIRSR" id="PIRSR639383-3"/>
    </source>
</evidence>
<dbReference type="InterPro" id="IPR039383">
    <property type="entry name" value="FHIT"/>
</dbReference>
<name>A0A0V1PXK2_9ASCO</name>
<protein>
    <recommendedName>
        <fullName evidence="3 12">Bis(5'-adenosyl)-triphosphatase</fullName>
        <ecNumber evidence="2 12">3.6.1.29</ecNumber>
    </recommendedName>
</protein>
<dbReference type="PROSITE" id="PS51084">
    <property type="entry name" value="HIT_2"/>
    <property type="match status" value="1"/>
</dbReference>
<evidence type="ECO:0000256" key="4">
    <source>
        <dbReference type="ARBA" id="ARBA00022741"/>
    </source>
</evidence>
<feature type="active site" description="Tele-AMP-histidine intermediate" evidence="8">
    <location>
        <position position="97"/>
    </location>
</feature>
<evidence type="ECO:0000256" key="6">
    <source>
        <dbReference type="ARBA" id="ARBA00025241"/>
    </source>
</evidence>